<feature type="region of interest" description="Disordered" evidence="4">
    <location>
        <begin position="305"/>
        <end position="354"/>
    </location>
</feature>
<evidence type="ECO:0000256" key="3">
    <source>
        <dbReference type="ARBA" id="ARBA00022833"/>
    </source>
</evidence>
<feature type="compositionally biased region" description="Polar residues" evidence="4">
    <location>
        <begin position="332"/>
        <end position="343"/>
    </location>
</feature>
<keyword evidence="2" id="KW-0863">Zinc-finger</keyword>
<feature type="region of interest" description="Disordered" evidence="4">
    <location>
        <begin position="405"/>
        <end position="424"/>
    </location>
</feature>
<dbReference type="GO" id="GO:0008270">
    <property type="term" value="F:zinc ion binding"/>
    <property type="evidence" value="ECO:0007669"/>
    <property type="project" value="UniProtKB-KW"/>
</dbReference>
<keyword evidence="6" id="KW-1185">Reference proteome</keyword>
<dbReference type="InterPro" id="IPR019786">
    <property type="entry name" value="Zinc_finger_PHD-type_CS"/>
</dbReference>
<feature type="region of interest" description="Disordered" evidence="4">
    <location>
        <begin position="475"/>
        <end position="494"/>
    </location>
</feature>
<accession>A0A9P4H0N2</accession>
<reference evidence="5" key="1">
    <citation type="journal article" date="2020" name="Stud. Mycol.">
        <title>101 Dothideomycetes genomes: a test case for predicting lifestyles and emergence of pathogens.</title>
        <authorList>
            <person name="Haridas S."/>
            <person name="Albert R."/>
            <person name="Binder M."/>
            <person name="Bloem J."/>
            <person name="Labutti K."/>
            <person name="Salamov A."/>
            <person name="Andreopoulos B."/>
            <person name="Baker S."/>
            <person name="Barry K."/>
            <person name="Bills G."/>
            <person name="Bluhm B."/>
            <person name="Cannon C."/>
            <person name="Castanera R."/>
            <person name="Culley D."/>
            <person name="Daum C."/>
            <person name="Ezra D."/>
            <person name="Gonzalez J."/>
            <person name="Henrissat B."/>
            <person name="Kuo A."/>
            <person name="Liang C."/>
            <person name="Lipzen A."/>
            <person name="Lutzoni F."/>
            <person name="Magnuson J."/>
            <person name="Mondo S."/>
            <person name="Nolan M."/>
            <person name="Ohm R."/>
            <person name="Pangilinan J."/>
            <person name="Park H.-J."/>
            <person name="Ramirez L."/>
            <person name="Alfaro M."/>
            <person name="Sun H."/>
            <person name="Tritt A."/>
            <person name="Yoshinaga Y."/>
            <person name="Zwiers L.-H."/>
            <person name="Turgeon B."/>
            <person name="Goodwin S."/>
            <person name="Spatafora J."/>
            <person name="Crous P."/>
            <person name="Grigoriev I."/>
        </authorList>
    </citation>
    <scope>NUCLEOTIDE SEQUENCE</scope>
    <source>
        <strain evidence="5">CBS 110217</strain>
    </source>
</reference>
<evidence type="ECO:0000313" key="5">
    <source>
        <dbReference type="EMBL" id="KAF2024561.1"/>
    </source>
</evidence>
<protein>
    <recommendedName>
        <fullName evidence="7">PHD-type domain-containing protein</fullName>
    </recommendedName>
</protein>
<dbReference type="PROSITE" id="PS01359">
    <property type="entry name" value="ZF_PHD_1"/>
    <property type="match status" value="1"/>
</dbReference>
<sequence length="926" mass="104254">MVKGLLFKWEDSPALSHHCGFCERPLSHPGARFSCYGTHSEPCHRYHQAMFMRLRGHTCHYCRTIDEAHHGRHRRIAECLRDVYESAGEADWTIIPSEPEERGRPRAYNPNATDLGVADCGIAPEDTPSKRERKDAKCLARAASRARVISRDEILHVDSVIHSADGLSSSENDGPDNVEEIEEIERHLKYNAHVYNSQRDRRDLKKYARLPDVDVDFDAEMDRILDAFRIAELLKRNTRNRGLQGKGLKAFLTLVEEMKKMVVDDLVAVKKDVLEVGMRRAGYLRYTNKTAHSIVEDRYADKDWKTGEKLSPEGSSSSEPALPNDELESPHRVSSGSAMNTLHSIPKHEPDRRHLQKLHKRVNGDDGLAQVIIQPYHTPLLSMSAEMIAKKPAIQLRVVTNDHASVRSAQSNSARKTPANASDRPWQTVLHAKKPVKPSVKPAWGVTASGRAVAVSSPPVNPWGPEECEIPDLRSSTAPAVQPPPATSDPRADGPERFIDIEPAVGHTVVSQKKAKKYEREARRKAKKVSEQGRVAEILELPIDTKDAASCDSPPAAQPCDRICSSIMPPSDAVTEVMTPEAVTTRLKIKESDPCVELLGVTTPQPLAVTHRSKHVHWLKFKRQFIVDQLTDPCMSLWAGCSHGTSCAFETTGAVDCPFHEPHCSCVDPQYDECYLIYPCPQILSCGPYNRLRGEKLMVKYEQEAEFKGRIMLVDSDLIDYLRLDPHERDHARNAAMVPKRLAAEYVDFGEGYNPGPLMEQEKQFERLWSKNKMIKRQLSRDMLANVQHKKFENGEMDFYCYCHEIMPKRGLPKQVVECAHRDCTLRYFHKSCVKKLGVDKVSRWFCTMCEQRMQNLAYQTLRDLGYDDVPDEDKGISDSMDKIKEKYQIPAGAMDQLRSRIDSMGGDAKVAGVMAIAFGTGSVGK</sequence>
<evidence type="ECO:0000256" key="2">
    <source>
        <dbReference type="ARBA" id="ARBA00022771"/>
    </source>
</evidence>
<dbReference type="Gene3D" id="3.30.40.10">
    <property type="entry name" value="Zinc/RING finger domain, C3HC4 (zinc finger)"/>
    <property type="match status" value="1"/>
</dbReference>
<dbReference type="InterPro" id="IPR011011">
    <property type="entry name" value="Znf_FYVE_PHD"/>
</dbReference>
<organism evidence="5 6">
    <name type="scientific">Setomelanomma holmii</name>
    <dbReference type="NCBI Taxonomy" id="210430"/>
    <lineage>
        <taxon>Eukaryota</taxon>
        <taxon>Fungi</taxon>
        <taxon>Dikarya</taxon>
        <taxon>Ascomycota</taxon>
        <taxon>Pezizomycotina</taxon>
        <taxon>Dothideomycetes</taxon>
        <taxon>Pleosporomycetidae</taxon>
        <taxon>Pleosporales</taxon>
        <taxon>Pleosporineae</taxon>
        <taxon>Phaeosphaeriaceae</taxon>
        <taxon>Setomelanomma</taxon>
    </lineage>
</organism>
<dbReference type="EMBL" id="ML978291">
    <property type="protein sequence ID" value="KAF2024561.1"/>
    <property type="molecule type" value="Genomic_DNA"/>
</dbReference>
<dbReference type="Proteomes" id="UP000799777">
    <property type="component" value="Unassembled WGS sequence"/>
</dbReference>
<keyword evidence="3" id="KW-0862">Zinc</keyword>
<evidence type="ECO:0008006" key="7">
    <source>
        <dbReference type="Google" id="ProtNLM"/>
    </source>
</evidence>
<dbReference type="AlphaFoldDB" id="A0A9P4H0N2"/>
<comment type="caution">
    <text evidence="5">The sequence shown here is derived from an EMBL/GenBank/DDBJ whole genome shotgun (WGS) entry which is preliminary data.</text>
</comment>
<name>A0A9P4H0N2_9PLEO</name>
<evidence type="ECO:0000256" key="4">
    <source>
        <dbReference type="SAM" id="MobiDB-lite"/>
    </source>
</evidence>
<dbReference type="OrthoDB" id="3642840at2759"/>
<proteinExistence type="predicted"/>
<keyword evidence="1" id="KW-0479">Metal-binding</keyword>
<dbReference type="InterPro" id="IPR013083">
    <property type="entry name" value="Znf_RING/FYVE/PHD"/>
</dbReference>
<evidence type="ECO:0000313" key="6">
    <source>
        <dbReference type="Proteomes" id="UP000799777"/>
    </source>
</evidence>
<evidence type="ECO:0000256" key="1">
    <source>
        <dbReference type="ARBA" id="ARBA00022723"/>
    </source>
</evidence>
<dbReference type="SUPFAM" id="SSF57903">
    <property type="entry name" value="FYVE/PHD zinc finger"/>
    <property type="match status" value="1"/>
</dbReference>
<gene>
    <name evidence="5" type="ORF">EK21DRAFT_78467</name>
</gene>